<comment type="cofactor">
    <cofactor evidence="6">
        <name>FAD</name>
        <dbReference type="ChEBI" id="CHEBI:57692"/>
    </cofactor>
    <text evidence="6">Binds 1 FAD per subunit.</text>
</comment>
<evidence type="ECO:0000256" key="5">
    <source>
        <dbReference type="ARBA" id="ARBA00023002"/>
    </source>
</evidence>
<dbReference type="RefSeq" id="WP_191703788.1">
    <property type="nucleotide sequence ID" value="NZ_JACSPW010000007.1"/>
</dbReference>
<dbReference type="PRINTS" id="PR00368">
    <property type="entry name" value="FADPNR"/>
</dbReference>
<dbReference type="Proteomes" id="UP000600565">
    <property type="component" value="Unassembled WGS sequence"/>
</dbReference>
<feature type="binding site" evidence="6">
    <location>
        <position position="120"/>
    </location>
    <ligand>
        <name>FAD</name>
        <dbReference type="ChEBI" id="CHEBI:57692"/>
    </ligand>
</feature>
<keyword evidence="9" id="KW-1185">Reference proteome</keyword>
<name>A0ABR8XMQ3_9BACL</name>
<keyword evidence="3 6" id="KW-0274">FAD</keyword>
<accession>A0ABR8XMQ3</accession>
<feature type="binding site" evidence="6">
    <location>
        <position position="46"/>
    </location>
    <ligand>
        <name>FAD</name>
        <dbReference type="ChEBI" id="CHEBI:57692"/>
    </ligand>
</feature>
<feature type="binding site" evidence="6">
    <location>
        <position position="86"/>
    </location>
    <ligand>
        <name>FAD</name>
        <dbReference type="ChEBI" id="CHEBI:57692"/>
    </ligand>
</feature>
<evidence type="ECO:0000313" key="8">
    <source>
        <dbReference type="EMBL" id="MBD8033216.1"/>
    </source>
</evidence>
<feature type="binding site" evidence="6">
    <location>
        <position position="34"/>
    </location>
    <ligand>
        <name>FAD</name>
        <dbReference type="ChEBI" id="CHEBI:57692"/>
    </ligand>
</feature>
<dbReference type="EMBL" id="JACSPW010000007">
    <property type="protein sequence ID" value="MBD8033216.1"/>
    <property type="molecule type" value="Genomic_DNA"/>
</dbReference>
<feature type="binding site" evidence="6">
    <location>
        <position position="289"/>
    </location>
    <ligand>
        <name>FAD</name>
        <dbReference type="ChEBI" id="CHEBI:57692"/>
    </ligand>
</feature>
<dbReference type="SUPFAM" id="SSF51905">
    <property type="entry name" value="FAD/NAD(P)-binding domain"/>
    <property type="match status" value="1"/>
</dbReference>
<dbReference type="InterPro" id="IPR036188">
    <property type="entry name" value="FAD/NAD-bd_sf"/>
</dbReference>
<sequence>MNDIYDVTIIGGGPSGLYSAFYAGLRELKTKIIEFQPTLGGKLHVYPEKIIWDIGGLPATPAQKVIENLIEQGLTFKPTVCLNTKVELVTKKDNLFVIETNTGEKHYTKKVIVAVGGGIISPIKLHIEGAEKYEVSNLHYTIRGIQSFKDKSLLISGGGNSAIDWAKDLIGIAKQMMVIYRGDKLSAHEAQIRYLQENGVPIITNTQIKTLVANDGKTKIDEVVLENVKTNELSRIVVDDVLVNHGYDRDDSFTFDTGLAPKKETDYDYYYLTDGKGLTSVDGIYAVGDISKYENKVYLITGAFQDAVNAINSIKVSLEPTADQYAKVSSHNEVFEKRNREVMKGILVKG</sequence>
<protein>
    <recommendedName>
        <fullName evidence="6">Ferredoxin--NADP reductase</fullName>
        <shortName evidence="6">FNR</shortName>
        <shortName evidence="6">Fd-NADP(+) reductase</shortName>
        <ecNumber evidence="6">1.18.1.2</ecNumber>
    </recommendedName>
</protein>
<dbReference type="InterPro" id="IPR023753">
    <property type="entry name" value="FAD/NAD-binding_dom"/>
</dbReference>
<dbReference type="PRINTS" id="PR00469">
    <property type="entry name" value="PNDRDTASEII"/>
</dbReference>
<comment type="catalytic activity">
    <reaction evidence="6">
        <text>2 reduced [2Fe-2S]-[ferredoxin] + NADP(+) + H(+) = 2 oxidized [2Fe-2S]-[ferredoxin] + NADPH</text>
        <dbReference type="Rhea" id="RHEA:20125"/>
        <dbReference type="Rhea" id="RHEA-COMP:10000"/>
        <dbReference type="Rhea" id="RHEA-COMP:10001"/>
        <dbReference type="ChEBI" id="CHEBI:15378"/>
        <dbReference type="ChEBI" id="CHEBI:33737"/>
        <dbReference type="ChEBI" id="CHEBI:33738"/>
        <dbReference type="ChEBI" id="CHEBI:57783"/>
        <dbReference type="ChEBI" id="CHEBI:58349"/>
        <dbReference type="EC" id="1.18.1.2"/>
    </reaction>
</comment>
<dbReference type="InterPro" id="IPR022890">
    <property type="entry name" value="Fd--NADP_Rdtase_type_2"/>
</dbReference>
<gene>
    <name evidence="8" type="ORF">H9632_09060</name>
</gene>
<dbReference type="PANTHER" id="PTHR48105">
    <property type="entry name" value="THIOREDOXIN REDUCTASE 1-RELATED-RELATED"/>
    <property type="match status" value="1"/>
</dbReference>
<feature type="binding site" evidence="6">
    <location>
        <position position="42"/>
    </location>
    <ligand>
        <name>FAD</name>
        <dbReference type="ChEBI" id="CHEBI:57692"/>
    </ligand>
</feature>
<keyword evidence="2 6" id="KW-0285">Flavoprotein</keyword>
<evidence type="ECO:0000256" key="6">
    <source>
        <dbReference type="HAMAP-Rule" id="MF_01685"/>
    </source>
</evidence>
<comment type="subunit">
    <text evidence="1 6">Homodimer.</text>
</comment>
<evidence type="ECO:0000256" key="2">
    <source>
        <dbReference type="ARBA" id="ARBA00022630"/>
    </source>
</evidence>
<dbReference type="EC" id="1.18.1.2" evidence="6"/>
<feature type="binding site" evidence="6">
    <location>
        <position position="330"/>
    </location>
    <ligand>
        <name>FAD</name>
        <dbReference type="ChEBI" id="CHEBI:57692"/>
    </ligand>
</feature>
<reference evidence="8 9" key="1">
    <citation type="submission" date="2020-08" db="EMBL/GenBank/DDBJ databases">
        <title>A Genomic Blueprint of the Chicken Gut Microbiome.</title>
        <authorList>
            <person name="Gilroy R."/>
            <person name="Ravi A."/>
            <person name="Getino M."/>
            <person name="Pursley I."/>
            <person name="Horton D.L."/>
            <person name="Alikhan N.-F."/>
            <person name="Baker D."/>
            <person name="Gharbi K."/>
            <person name="Hall N."/>
            <person name="Watson M."/>
            <person name="Adriaenssens E.M."/>
            <person name="Foster-Nyarko E."/>
            <person name="Jarju S."/>
            <person name="Secka A."/>
            <person name="Antonio M."/>
            <person name="Oren A."/>
            <person name="Chaudhuri R."/>
            <person name="La Ragione R.M."/>
            <person name="Hildebrand F."/>
            <person name="Pallen M.J."/>
        </authorList>
    </citation>
    <scope>NUCLEOTIDE SEQUENCE [LARGE SCALE GENOMIC DNA]</scope>
    <source>
        <strain evidence="8 9">Sa1YVA6</strain>
    </source>
</reference>
<dbReference type="HAMAP" id="MF_01685">
    <property type="entry name" value="FENR2"/>
    <property type="match status" value="1"/>
</dbReference>
<dbReference type="Gene3D" id="3.50.50.60">
    <property type="entry name" value="FAD/NAD(P)-binding domain"/>
    <property type="match status" value="2"/>
</dbReference>
<comment type="caution">
    <text evidence="8">The sequence shown here is derived from an EMBL/GenBank/DDBJ whole genome shotgun (WGS) entry which is preliminary data.</text>
</comment>
<feature type="binding site" evidence="6">
    <location>
        <position position="15"/>
    </location>
    <ligand>
        <name>FAD</name>
        <dbReference type="ChEBI" id="CHEBI:57692"/>
    </ligand>
</feature>
<evidence type="ECO:0000313" key="9">
    <source>
        <dbReference type="Proteomes" id="UP000600565"/>
    </source>
</evidence>
<feature type="domain" description="FAD/NAD(P)-binding" evidence="7">
    <location>
        <begin position="5"/>
        <end position="307"/>
    </location>
</feature>
<organism evidence="8 9">
    <name type="scientific">Solibacillus merdavium</name>
    <dbReference type="NCBI Taxonomy" id="2762218"/>
    <lineage>
        <taxon>Bacteria</taxon>
        <taxon>Bacillati</taxon>
        <taxon>Bacillota</taxon>
        <taxon>Bacilli</taxon>
        <taxon>Bacillales</taxon>
        <taxon>Caryophanaceae</taxon>
        <taxon>Solibacillus</taxon>
    </lineage>
</organism>
<proteinExistence type="inferred from homology"/>
<dbReference type="Pfam" id="PF07992">
    <property type="entry name" value="Pyr_redox_2"/>
    <property type="match status" value="1"/>
</dbReference>
<evidence type="ECO:0000259" key="7">
    <source>
        <dbReference type="Pfam" id="PF07992"/>
    </source>
</evidence>
<evidence type="ECO:0000256" key="4">
    <source>
        <dbReference type="ARBA" id="ARBA00022857"/>
    </source>
</evidence>
<comment type="similarity">
    <text evidence="6">Belongs to the ferredoxin--NADP reductase type 2 family.</text>
</comment>
<evidence type="ECO:0000256" key="1">
    <source>
        <dbReference type="ARBA" id="ARBA00011738"/>
    </source>
</evidence>
<keyword evidence="5 6" id="KW-0560">Oxidoreductase</keyword>
<dbReference type="InterPro" id="IPR050097">
    <property type="entry name" value="Ferredoxin-NADP_redctase_2"/>
</dbReference>
<keyword evidence="4 6" id="KW-0521">NADP</keyword>
<evidence type="ECO:0000256" key="3">
    <source>
        <dbReference type="ARBA" id="ARBA00022827"/>
    </source>
</evidence>